<dbReference type="RefSeq" id="WP_048634806.1">
    <property type="nucleotide sequence ID" value="NZ_CVQQ01000023.1"/>
</dbReference>
<keyword evidence="11" id="KW-1185">Reference proteome</keyword>
<dbReference type="InterPro" id="IPR048454">
    <property type="entry name" value="YetF_N"/>
</dbReference>
<keyword evidence="6 7" id="KW-0472">Membrane</keyword>
<keyword evidence="5 7" id="KW-1133">Transmembrane helix</keyword>
<evidence type="ECO:0000256" key="3">
    <source>
        <dbReference type="ARBA" id="ARBA00022475"/>
    </source>
</evidence>
<comment type="subcellular location">
    <subcellularLocation>
        <location evidence="1">Cell membrane</location>
        <topology evidence="1">Multi-pass membrane protein</topology>
    </subcellularLocation>
</comment>
<dbReference type="Gene3D" id="3.30.240.20">
    <property type="entry name" value="bsu07140 like domains"/>
    <property type="match status" value="1"/>
</dbReference>
<evidence type="ECO:0000256" key="1">
    <source>
        <dbReference type="ARBA" id="ARBA00004651"/>
    </source>
</evidence>
<dbReference type="Proteomes" id="UP000279306">
    <property type="component" value="Chromosome"/>
</dbReference>
<dbReference type="Pfam" id="PF20730">
    <property type="entry name" value="YetF_N"/>
    <property type="match status" value="1"/>
</dbReference>
<evidence type="ECO:0000256" key="6">
    <source>
        <dbReference type="ARBA" id="ARBA00023136"/>
    </source>
</evidence>
<keyword evidence="3" id="KW-1003">Cell membrane</keyword>
<evidence type="ECO:0000259" key="8">
    <source>
        <dbReference type="Pfam" id="PF04239"/>
    </source>
</evidence>
<dbReference type="PANTHER" id="PTHR34582">
    <property type="entry name" value="UPF0702 TRANSMEMBRANE PROTEIN YCAP"/>
    <property type="match status" value="1"/>
</dbReference>
<feature type="transmembrane region" description="Helical" evidence="7">
    <location>
        <begin position="12"/>
        <end position="31"/>
    </location>
</feature>
<feature type="domain" description="YetF-like N-terminal transmembrane" evidence="9">
    <location>
        <begin position="20"/>
        <end position="79"/>
    </location>
</feature>
<evidence type="ECO:0000313" key="10">
    <source>
        <dbReference type="EMBL" id="VEG54364.1"/>
    </source>
</evidence>
<evidence type="ECO:0000256" key="4">
    <source>
        <dbReference type="ARBA" id="ARBA00022692"/>
    </source>
</evidence>
<dbReference type="EMBL" id="LR134356">
    <property type="protein sequence ID" value="VEG54364.1"/>
    <property type="molecule type" value="Genomic_DNA"/>
</dbReference>
<dbReference type="InterPro" id="IPR007353">
    <property type="entry name" value="DUF421"/>
</dbReference>
<dbReference type="KEGG" id="mauu:NCTC10437_02433"/>
<sequence length="177" mass="18383">MWFDSWADVVRVVSVGAAAYVTVIVILRLTGKRTLAKLNAFDLVVTVAVGSTLATILLNSDVSFVEGATALALLATLQFVAATVASRLNAGRSVLTARPTLLVSQGRLLDDALTSQRVSVDEIRQVIRSSGQGDVSQVVAVVLESDGSLSVITADKIGDGSALSGVQSTPVDDGRTK</sequence>
<name>A0A448IPM5_MYCAU</name>
<dbReference type="PANTHER" id="PTHR34582:SF6">
    <property type="entry name" value="UPF0702 TRANSMEMBRANE PROTEIN YCAP"/>
    <property type="match status" value="1"/>
</dbReference>
<dbReference type="GO" id="GO:0005886">
    <property type="term" value="C:plasma membrane"/>
    <property type="evidence" value="ECO:0007669"/>
    <property type="project" value="UniProtKB-SubCell"/>
</dbReference>
<feature type="domain" description="YetF C-terminal" evidence="8">
    <location>
        <begin position="92"/>
        <end position="156"/>
    </location>
</feature>
<feature type="transmembrane region" description="Helical" evidence="7">
    <location>
        <begin position="38"/>
        <end position="58"/>
    </location>
</feature>
<keyword evidence="4 7" id="KW-0812">Transmembrane</keyword>
<evidence type="ECO:0000256" key="7">
    <source>
        <dbReference type="SAM" id="Phobius"/>
    </source>
</evidence>
<gene>
    <name evidence="10" type="primary">yetF</name>
    <name evidence="10" type="ORF">NCTC10437_02433</name>
</gene>
<dbReference type="OrthoDB" id="9793799at2"/>
<evidence type="ECO:0000256" key="5">
    <source>
        <dbReference type="ARBA" id="ARBA00022989"/>
    </source>
</evidence>
<protein>
    <submittedName>
        <fullName evidence="10">Membrane protein</fullName>
    </submittedName>
</protein>
<dbReference type="InterPro" id="IPR023090">
    <property type="entry name" value="UPF0702_alpha/beta_dom_sf"/>
</dbReference>
<dbReference type="AlphaFoldDB" id="A0A448IPM5"/>
<comment type="similarity">
    <text evidence="2">Belongs to the UPF0702 family.</text>
</comment>
<organism evidence="10 11">
    <name type="scientific">Mycolicibacterium aurum</name>
    <name type="common">Mycobacterium aurum</name>
    <dbReference type="NCBI Taxonomy" id="1791"/>
    <lineage>
        <taxon>Bacteria</taxon>
        <taxon>Bacillati</taxon>
        <taxon>Actinomycetota</taxon>
        <taxon>Actinomycetes</taxon>
        <taxon>Mycobacteriales</taxon>
        <taxon>Mycobacteriaceae</taxon>
        <taxon>Mycolicibacterium</taxon>
    </lineage>
</organism>
<feature type="transmembrane region" description="Helical" evidence="7">
    <location>
        <begin position="64"/>
        <end position="85"/>
    </location>
</feature>
<dbReference type="STRING" id="1791.GCA_001049355_04965"/>
<evidence type="ECO:0000259" key="9">
    <source>
        <dbReference type="Pfam" id="PF20730"/>
    </source>
</evidence>
<accession>A0A448IPM5</accession>
<proteinExistence type="inferred from homology"/>
<dbReference type="Pfam" id="PF04239">
    <property type="entry name" value="DUF421"/>
    <property type="match status" value="1"/>
</dbReference>
<evidence type="ECO:0000256" key="2">
    <source>
        <dbReference type="ARBA" id="ARBA00006448"/>
    </source>
</evidence>
<reference evidence="10 11" key="1">
    <citation type="submission" date="2018-12" db="EMBL/GenBank/DDBJ databases">
        <authorList>
            <consortium name="Pathogen Informatics"/>
        </authorList>
    </citation>
    <scope>NUCLEOTIDE SEQUENCE [LARGE SCALE GENOMIC DNA]</scope>
    <source>
        <strain evidence="10 11">NCTC10437</strain>
    </source>
</reference>
<evidence type="ECO:0000313" key="11">
    <source>
        <dbReference type="Proteomes" id="UP000279306"/>
    </source>
</evidence>